<keyword evidence="3 6" id="KW-0812">Transmembrane</keyword>
<dbReference type="PANTHER" id="PTHR32322:SF2">
    <property type="entry name" value="EAMA DOMAIN-CONTAINING PROTEIN"/>
    <property type="match status" value="1"/>
</dbReference>
<keyword evidence="5 6" id="KW-0472">Membrane</keyword>
<feature type="transmembrane region" description="Helical" evidence="6">
    <location>
        <begin position="106"/>
        <end position="125"/>
    </location>
</feature>
<evidence type="ECO:0000256" key="4">
    <source>
        <dbReference type="ARBA" id="ARBA00022989"/>
    </source>
</evidence>
<dbReference type="PANTHER" id="PTHR32322">
    <property type="entry name" value="INNER MEMBRANE TRANSPORTER"/>
    <property type="match status" value="1"/>
</dbReference>
<dbReference type="Pfam" id="PF00892">
    <property type="entry name" value="EamA"/>
    <property type="match status" value="2"/>
</dbReference>
<dbReference type="Proteomes" id="UP000326202">
    <property type="component" value="Chromosome"/>
</dbReference>
<evidence type="ECO:0000256" key="2">
    <source>
        <dbReference type="ARBA" id="ARBA00007362"/>
    </source>
</evidence>
<dbReference type="InterPro" id="IPR037185">
    <property type="entry name" value="EmrE-like"/>
</dbReference>
<organism evidence="8 9">
    <name type="scientific">Hypericibacter terrae</name>
    <dbReference type="NCBI Taxonomy" id="2602015"/>
    <lineage>
        <taxon>Bacteria</taxon>
        <taxon>Pseudomonadati</taxon>
        <taxon>Pseudomonadota</taxon>
        <taxon>Alphaproteobacteria</taxon>
        <taxon>Rhodospirillales</taxon>
        <taxon>Dongiaceae</taxon>
        <taxon>Hypericibacter</taxon>
    </lineage>
</organism>
<evidence type="ECO:0000256" key="5">
    <source>
        <dbReference type="ARBA" id="ARBA00023136"/>
    </source>
</evidence>
<feature type="transmembrane region" description="Helical" evidence="6">
    <location>
        <begin position="45"/>
        <end position="64"/>
    </location>
</feature>
<dbReference type="EMBL" id="CP042906">
    <property type="protein sequence ID" value="QEX19193.1"/>
    <property type="molecule type" value="Genomic_DNA"/>
</dbReference>
<comment type="similarity">
    <text evidence="2">Belongs to the EamA transporter family.</text>
</comment>
<dbReference type="InterPro" id="IPR000620">
    <property type="entry name" value="EamA_dom"/>
</dbReference>
<keyword evidence="4 6" id="KW-1133">Transmembrane helix</keyword>
<evidence type="ECO:0000256" key="6">
    <source>
        <dbReference type="SAM" id="Phobius"/>
    </source>
</evidence>
<proteinExistence type="inferred from homology"/>
<feature type="transmembrane region" description="Helical" evidence="6">
    <location>
        <begin position="15"/>
        <end position="33"/>
    </location>
</feature>
<name>A0A5J6MP98_9PROT</name>
<dbReference type="InterPro" id="IPR050638">
    <property type="entry name" value="AA-Vitamin_Transporters"/>
</dbReference>
<reference evidence="8 9" key="1">
    <citation type="submission" date="2019-08" db="EMBL/GenBank/DDBJ databases">
        <title>Hyperibacter terrae gen. nov., sp. nov. and Hyperibacter viscosus sp. nov., two new members in the family Rhodospirillaceae isolated from the rhizosphere of Hypericum perforatum.</title>
        <authorList>
            <person name="Noviana Z."/>
        </authorList>
    </citation>
    <scope>NUCLEOTIDE SEQUENCE [LARGE SCALE GENOMIC DNA]</scope>
    <source>
        <strain evidence="8 9">R5913</strain>
    </source>
</reference>
<feature type="transmembrane region" description="Helical" evidence="6">
    <location>
        <begin position="159"/>
        <end position="181"/>
    </location>
</feature>
<feature type="transmembrane region" description="Helical" evidence="6">
    <location>
        <begin position="224"/>
        <end position="246"/>
    </location>
</feature>
<comment type="subcellular location">
    <subcellularLocation>
        <location evidence="1">Membrane</location>
        <topology evidence="1">Multi-pass membrane protein</topology>
    </subcellularLocation>
</comment>
<dbReference type="RefSeq" id="WP_225308398.1">
    <property type="nucleotide sequence ID" value="NZ_CP042906.1"/>
</dbReference>
<feature type="transmembrane region" description="Helical" evidence="6">
    <location>
        <begin position="282"/>
        <end position="299"/>
    </location>
</feature>
<keyword evidence="9" id="KW-1185">Reference proteome</keyword>
<dbReference type="GO" id="GO:0016020">
    <property type="term" value="C:membrane"/>
    <property type="evidence" value="ECO:0007669"/>
    <property type="project" value="UniProtKB-SubCell"/>
</dbReference>
<dbReference type="AlphaFoldDB" id="A0A5J6MP98"/>
<evidence type="ECO:0000256" key="1">
    <source>
        <dbReference type="ARBA" id="ARBA00004141"/>
    </source>
</evidence>
<dbReference type="KEGG" id="htq:FRZ44_45060"/>
<evidence type="ECO:0000259" key="7">
    <source>
        <dbReference type="Pfam" id="PF00892"/>
    </source>
</evidence>
<protein>
    <submittedName>
        <fullName evidence="8">Membrane protein</fullName>
    </submittedName>
</protein>
<feature type="domain" description="EamA" evidence="7">
    <location>
        <begin position="162"/>
        <end position="297"/>
    </location>
</feature>
<feature type="transmembrane region" description="Helical" evidence="6">
    <location>
        <begin position="258"/>
        <end position="276"/>
    </location>
</feature>
<evidence type="ECO:0000313" key="9">
    <source>
        <dbReference type="Proteomes" id="UP000326202"/>
    </source>
</evidence>
<evidence type="ECO:0000256" key="3">
    <source>
        <dbReference type="ARBA" id="ARBA00022692"/>
    </source>
</evidence>
<accession>A0A5J6MP98</accession>
<feature type="transmembrane region" description="Helical" evidence="6">
    <location>
        <begin position="134"/>
        <end position="153"/>
    </location>
</feature>
<sequence length="306" mass="32333">MTVTSAASEPGDRRGAFLLLGAIILVWGINWPVMKVGLGSIPPFWFGGLRLLLGSISLFLVAAFRGRLTLPALADWPVVATVGLVQMAGFLALVNIALLHVPAGRSAVLCYTTPLWVAPGAALFLGETLSRRKLAGLALGLAGLLILFEPGSFDWSNRPLLLGNAFLLGAALLWALTILHIRGHRWHGSALDLAPWQQLTGALPLLAVAFLVEGGPDAIDWKWSTLLVLAYNGPIASGFAYWAAVAVTRRLPALTSSLAFLAVPVMGLTASAVALGEHPQPALLLGFLLILIGLVLVEYKPRKPAA</sequence>
<feature type="domain" description="EamA" evidence="7">
    <location>
        <begin position="15"/>
        <end position="148"/>
    </location>
</feature>
<dbReference type="SUPFAM" id="SSF103481">
    <property type="entry name" value="Multidrug resistance efflux transporter EmrE"/>
    <property type="match status" value="2"/>
</dbReference>
<evidence type="ECO:0000313" key="8">
    <source>
        <dbReference type="EMBL" id="QEX19193.1"/>
    </source>
</evidence>
<feature type="transmembrane region" description="Helical" evidence="6">
    <location>
        <begin position="76"/>
        <end position="100"/>
    </location>
</feature>
<gene>
    <name evidence="8" type="ORF">FRZ44_45060</name>
</gene>